<keyword evidence="4" id="KW-1185">Reference proteome</keyword>
<dbReference type="RefSeq" id="WP_067493803.1">
    <property type="nucleotide sequence ID" value="NZ_SNXK01000001.1"/>
</dbReference>
<evidence type="ECO:0000313" key="4">
    <source>
        <dbReference type="Proteomes" id="UP000295087"/>
    </source>
</evidence>
<evidence type="ECO:0000256" key="1">
    <source>
        <dbReference type="ARBA" id="ARBA00022737"/>
    </source>
</evidence>
<accession>A0A4R6PQZ8</accession>
<dbReference type="InterPro" id="IPR011990">
    <property type="entry name" value="TPR-like_helical_dom_sf"/>
</dbReference>
<dbReference type="PANTHER" id="PTHR10039">
    <property type="entry name" value="AMELOGENIN"/>
    <property type="match status" value="1"/>
</dbReference>
<keyword evidence="1" id="KW-0677">Repeat</keyword>
<dbReference type="Pfam" id="PF24883">
    <property type="entry name" value="NPHP3_N"/>
    <property type="match status" value="1"/>
</dbReference>
<protein>
    <recommendedName>
        <fullName evidence="2">Nephrocystin 3-like N-terminal domain-containing protein</fullName>
    </recommendedName>
</protein>
<proteinExistence type="predicted"/>
<dbReference type="AlphaFoldDB" id="A0A4R6PQZ8"/>
<dbReference type="InterPro" id="IPR056884">
    <property type="entry name" value="NPHP3-like_N"/>
</dbReference>
<feature type="domain" description="Nephrocystin 3-like N-terminal" evidence="2">
    <location>
        <begin position="9"/>
        <end position="129"/>
    </location>
</feature>
<sequence>MLAEFCRGDAPYLWIRANPWAGKSALLAWFALNPPDDVTVISFFITDRLADQNNHTAFTDAVLDQLAALLPEQRALIAAATINRDGLRNELLATAARELAAHGRRLVLVVDGLDEDIGKPPIVNLLPRLPVANLRVIVAGRHGPHLRIVAGHPLHDAPIHRLTRSKHAAGIRERAIEELDQLLRGPERFRRLLALVTAANGLTASELAELTDLAPYEIDDLVRGVSGRSFRASSRSLELDGSLDPIHALAHETLQRTAEQRLGTRLLRESRDRLHAWADEYREAGWPPETPDFLLRRYFSILDRADDYARMAELALDTTRHDRLRAHTGGDSVSLTEIRTVQRRICEHHDPDLTTTAHLARLRDQLRDRNDKVPAALPALWAHLGRVDRAEALALSLPDRARQADALVYLAEEIAETEPRRADRLIEQAESIAFDERTTTRDADHRAQLRARIAAAIARRDPDRALRLVTWIPVSSRTTATIEIAEIIAQSDADRAEALARTAERPDIVLPRVAAVVAISDPGRAEAIANTIVDPHRRVVALTRICLALGTIDPRRAVRLAERAEAIVDDVSDGTTRVYLLADIAAAVASVDAELATHSVARAEELVSALLDPQQQLRVIPYLSSAMLEIDPDWAARRVLHAETLVGTDNIGSNELMEMAAVVGRTDPEHAERLARSLPDPGLQSLALVRAVRAVAHTAPDRAESMAEGIADFEQQAAALISVAWTVADGRPEHAAQLAERAGNVAASAAHPSRDADAVCRAARALSPQDQDRAERLVRRISHPRLRADALISVVREASADPDQSIRLAERGDDLVADMPDPELRDAMLASVLPAIAVTDPDRAIYLALGFADRTARADSITRVAERIARQDPDHATVVAHLLGPTDRALALARIARAVAPTDPDRASRLIDDAEELASRNQHSGAANRILAAAADSIVDIDATRAAALAERAAYTPIVPADAAVHLVGSTSLNYMIVASAARTDTQYAEQLAHRLHDPLRQTTVGSLARVSPQEAGSLAYRIRDPFWQAHALTLVAVGLAESDAAQAESLAYAIHDPEHRVYAFTRVAEEIAARSPAQAKRLLARAWLTGRWAIPLSGLRVVDQLTLRALVSEIYGEE</sequence>
<reference evidence="3 4" key="1">
    <citation type="submission" date="2019-03" db="EMBL/GenBank/DDBJ databases">
        <title>Genomic Encyclopedia of Type Strains, Phase IV (KMG-IV): sequencing the most valuable type-strain genomes for metagenomic binning, comparative biology and taxonomic classification.</title>
        <authorList>
            <person name="Goeker M."/>
        </authorList>
    </citation>
    <scope>NUCLEOTIDE SEQUENCE [LARGE SCALE GENOMIC DNA]</scope>
    <source>
        <strain evidence="3 4">DSM 44496</strain>
    </source>
</reference>
<dbReference type="EMBL" id="SNXK01000001">
    <property type="protein sequence ID" value="TDP41211.1"/>
    <property type="molecule type" value="Genomic_DNA"/>
</dbReference>
<gene>
    <name evidence="3" type="ORF">DFR75_101309</name>
</gene>
<evidence type="ECO:0000259" key="2">
    <source>
        <dbReference type="Pfam" id="PF24883"/>
    </source>
</evidence>
<evidence type="ECO:0000313" key="3">
    <source>
        <dbReference type="EMBL" id="TDP41211.1"/>
    </source>
</evidence>
<comment type="caution">
    <text evidence="3">The sequence shown here is derived from an EMBL/GenBank/DDBJ whole genome shotgun (WGS) entry which is preliminary data.</text>
</comment>
<organism evidence="3 4">
    <name type="scientific">Nocardia ignorata</name>
    <dbReference type="NCBI Taxonomy" id="145285"/>
    <lineage>
        <taxon>Bacteria</taxon>
        <taxon>Bacillati</taxon>
        <taxon>Actinomycetota</taxon>
        <taxon>Actinomycetes</taxon>
        <taxon>Mycobacteriales</taxon>
        <taxon>Nocardiaceae</taxon>
        <taxon>Nocardia</taxon>
    </lineage>
</organism>
<dbReference type="Proteomes" id="UP000295087">
    <property type="component" value="Unassembled WGS sequence"/>
</dbReference>
<name>A0A4R6PQZ8_NOCIG</name>
<dbReference type="Gene3D" id="1.25.40.10">
    <property type="entry name" value="Tetratricopeptide repeat domain"/>
    <property type="match status" value="1"/>
</dbReference>